<dbReference type="Gene3D" id="1.25.40.10">
    <property type="entry name" value="Tetratricopeptide repeat domain"/>
    <property type="match status" value="1"/>
</dbReference>
<organism evidence="1 2">
    <name type="scientific">Thecamonas trahens ATCC 50062</name>
    <dbReference type="NCBI Taxonomy" id="461836"/>
    <lineage>
        <taxon>Eukaryota</taxon>
        <taxon>Apusozoa</taxon>
        <taxon>Apusomonadida</taxon>
        <taxon>Apusomonadidae</taxon>
        <taxon>Thecamonas</taxon>
    </lineage>
</organism>
<name>A0A0L0DGA0_THETB</name>
<evidence type="ECO:0000313" key="2">
    <source>
        <dbReference type="Proteomes" id="UP000054408"/>
    </source>
</evidence>
<protein>
    <recommendedName>
        <fullName evidence="3">Tetratricopeptide repeat protein</fullName>
    </recommendedName>
</protein>
<evidence type="ECO:0000313" key="1">
    <source>
        <dbReference type="EMBL" id="KNC51362.1"/>
    </source>
</evidence>
<dbReference type="AlphaFoldDB" id="A0A0L0DGA0"/>
<gene>
    <name evidence="1" type="ORF">AMSG_07378</name>
</gene>
<sequence length="425" mass="44890">MPGWSIDMILQLSPVTATYAAEDYPAVVSLIDEVLLLEAEEEEDEAPDLHEQIGGHPGCLVRGIRGTSLLRMGKYPEAIAQFDELVAKWNEMKGPDDEHTLQARGDALQARSEGGDIMAAHNGFKELDSAWDTWADDHADDVTEDNRTFFEWRMPLAENMLALGAWSNVPKLMENIRNMAEYTPLTPDNSPQLFLVMDLYEARAAVAAGADGALARLDAAMAALDALEEMRQSTRSMYLRLAKIDKATALMAAGDTAAAAELAAAVVADREAHGVAGVAEHFVARAIAAATGDSPVDTLTAVIADAAAALPSHHHCLLTAQYMLADATAAAGDAQAALALFRQVRDGRQAALGEGSPYVFFASQRAADIIVAHGDASGAEDLDDAQDALSLAQAMLRDKLGDDSPHVASIAASLAAAKTAGSGSE</sequence>
<keyword evidence="2" id="KW-1185">Reference proteome</keyword>
<dbReference type="EMBL" id="GL349466">
    <property type="protein sequence ID" value="KNC51362.1"/>
    <property type="molecule type" value="Genomic_DNA"/>
</dbReference>
<dbReference type="InterPro" id="IPR011990">
    <property type="entry name" value="TPR-like_helical_dom_sf"/>
</dbReference>
<accession>A0A0L0DGA0</accession>
<dbReference type="RefSeq" id="XP_013756280.1">
    <property type="nucleotide sequence ID" value="XM_013900826.1"/>
</dbReference>
<dbReference type="GeneID" id="25566307"/>
<dbReference type="Pfam" id="PF13374">
    <property type="entry name" value="TPR_10"/>
    <property type="match status" value="1"/>
</dbReference>
<proteinExistence type="predicted"/>
<reference evidence="1 2" key="1">
    <citation type="submission" date="2010-05" db="EMBL/GenBank/DDBJ databases">
        <title>The Genome Sequence of Thecamonas trahens ATCC 50062.</title>
        <authorList>
            <consortium name="The Broad Institute Genome Sequencing Platform"/>
            <person name="Russ C."/>
            <person name="Cuomo C."/>
            <person name="Shea T."/>
            <person name="Young S.K."/>
            <person name="Zeng Q."/>
            <person name="Koehrsen M."/>
            <person name="Haas B."/>
            <person name="Borodovsky M."/>
            <person name="Guigo R."/>
            <person name="Alvarado L."/>
            <person name="Berlin A."/>
            <person name="Bochicchio J."/>
            <person name="Borenstein D."/>
            <person name="Chapman S."/>
            <person name="Chen Z."/>
            <person name="Freedman E."/>
            <person name="Gellesch M."/>
            <person name="Goldberg J."/>
            <person name="Griggs A."/>
            <person name="Gujja S."/>
            <person name="Heilman E."/>
            <person name="Heiman D."/>
            <person name="Hepburn T."/>
            <person name="Howarth C."/>
            <person name="Jen D."/>
            <person name="Larson L."/>
            <person name="Mehta T."/>
            <person name="Park D."/>
            <person name="Pearson M."/>
            <person name="Roberts A."/>
            <person name="Saif S."/>
            <person name="Shenoy N."/>
            <person name="Sisk P."/>
            <person name="Stolte C."/>
            <person name="Sykes S."/>
            <person name="Thomson T."/>
            <person name="Walk T."/>
            <person name="White J."/>
            <person name="Yandava C."/>
            <person name="Burger G."/>
            <person name="Gray M.W."/>
            <person name="Holland P.W.H."/>
            <person name="King N."/>
            <person name="Lang F.B.F."/>
            <person name="Roger A.J."/>
            <person name="Ruiz-Trillo I."/>
            <person name="Lander E."/>
            <person name="Nusbaum C."/>
        </authorList>
    </citation>
    <scope>NUCLEOTIDE SEQUENCE [LARGE SCALE GENOMIC DNA]</scope>
    <source>
        <strain evidence="1 2">ATCC 50062</strain>
    </source>
</reference>
<dbReference type="Proteomes" id="UP000054408">
    <property type="component" value="Unassembled WGS sequence"/>
</dbReference>
<evidence type="ECO:0008006" key="3">
    <source>
        <dbReference type="Google" id="ProtNLM"/>
    </source>
</evidence>